<name>A0ABW3HEI9_9GAMM</name>
<organism evidence="2 3">
    <name type="scientific">Paraperlucidibaca wandonensis</name>
    <dbReference type="NCBI Taxonomy" id="1268273"/>
    <lineage>
        <taxon>Bacteria</taxon>
        <taxon>Pseudomonadati</taxon>
        <taxon>Pseudomonadota</taxon>
        <taxon>Gammaproteobacteria</taxon>
        <taxon>Moraxellales</taxon>
        <taxon>Moraxellaceae</taxon>
        <taxon>Paraperlucidibaca</taxon>
    </lineage>
</organism>
<comment type="caution">
    <text evidence="2">The sequence shown here is derived from an EMBL/GenBank/DDBJ whole genome shotgun (WGS) entry which is preliminary data.</text>
</comment>
<gene>
    <name evidence="2" type="ORF">ACFQ0F_01235</name>
</gene>
<protein>
    <submittedName>
        <fullName evidence="2">Solute-binding protein</fullName>
    </submittedName>
</protein>
<dbReference type="InterPro" id="IPR045758">
    <property type="entry name" value="AdeT1/2"/>
</dbReference>
<dbReference type="SUPFAM" id="SSF53850">
    <property type="entry name" value="Periplasmic binding protein-like II"/>
    <property type="match status" value="1"/>
</dbReference>
<dbReference type="InterPro" id="IPR038404">
    <property type="entry name" value="TRAP_DctP_sf"/>
</dbReference>
<dbReference type="RefSeq" id="WP_379068190.1">
    <property type="nucleotide sequence ID" value="NZ_JBHTIT010000001.1"/>
</dbReference>
<keyword evidence="3" id="KW-1185">Reference proteome</keyword>
<accession>A0ABW3HEI9</accession>
<dbReference type="Gene3D" id="3.40.190.170">
    <property type="entry name" value="Bacterial extracellular solute-binding protein, family 7"/>
    <property type="match status" value="1"/>
</dbReference>
<feature type="chain" id="PRO_5047462253" evidence="1">
    <location>
        <begin position="20"/>
        <end position="345"/>
    </location>
</feature>
<dbReference type="EMBL" id="JBHTIT010000001">
    <property type="protein sequence ID" value="MFD0949030.1"/>
    <property type="molecule type" value="Genomic_DNA"/>
</dbReference>
<evidence type="ECO:0000256" key="1">
    <source>
        <dbReference type="SAM" id="SignalP"/>
    </source>
</evidence>
<reference evidence="3" key="1">
    <citation type="journal article" date="2019" name="Int. J. Syst. Evol. Microbiol.">
        <title>The Global Catalogue of Microorganisms (GCM) 10K type strain sequencing project: providing services to taxonomists for standard genome sequencing and annotation.</title>
        <authorList>
            <consortium name="The Broad Institute Genomics Platform"/>
            <consortium name="The Broad Institute Genome Sequencing Center for Infectious Disease"/>
            <person name="Wu L."/>
            <person name="Ma J."/>
        </authorList>
    </citation>
    <scope>NUCLEOTIDE SEQUENCE [LARGE SCALE GENOMIC DNA]</scope>
    <source>
        <strain evidence="3">CCUG 63419</strain>
    </source>
</reference>
<keyword evidence="1" id="KW-0732">Signal</keyword>
<evidence type="ECO:0000313" key="2">
    <source>
        <dbReference type="EMBL" id="MFD0949030.1"/>
    </source>
</evidence>
<proteinExistence type="predicted"/>
<dbReference type="Pfam" id="PF19582">
    <property type="entry name" value="AdeT1_2"/>
    <property type="match status" value="1"/>
</dbReference>
<dbReference type="Proteomes" id="UP001597044">
    <property type="component" value="Unassembled WGS sequence"/>
</dbReference>
<sequence length="345" mass="37996">MIRKITAALALAVATSAYALPPPTDEQALALKAMKDRVVTICIFDPVGANGPAVSYAKDYMLEAKKWGINADIKAYTDERVAAEDLKAGQCDAAAVTTLRAKQFNKFVGSLDAVGAIPNDAAMRKALATLTSPSLAPLMREGQFEVVGVIPLGAAYVMVRDRAINSIEKAAGKRVAVMEWDKSQAKMVQRMGAQPVASDIINFVGKFNNGQVDIIAAPAVAYMPLEIYRGLGEKGAIYRFPLVMLSAAIIIRHDRFPPNVGQKLREFVYTQIDKAFDYVEREEKGIPEKYWLDLPANEKTKYVELMRQARIQMTQEGDYDPRMMKLLKRVRCGQGQAAECALKDE</sequence>
<feature type="signal peptide" evidence="1">
    <location>
        <begin position="1"/>
        <end position="19"/>
    </location>
</feature>
<evidence type="ECO:0000313" key="3">
    <source>
        <dbReference type="Proteomes" id="UP001597044"/>
    </source>
</evidence>